<evidence type="ECO:0000313" key="4">
    <source>
        <dbReference type="Proteomes" id="UP001234602"/>
    </source>
</evidence>
<dbReference type="InterPro" id="IPR001448">
    <property type="entry name" value="SASP_alpha/beta-type"/>
</dbReference>
<evidence type="ECO:0000256" key="2">
    <source>
        <dbReference type="ARBA" id="ARBA00023125"/>
    </source>
</evidence>
<name>A0AAW7I557_9BACI</name>
<dbReference type="GO" id="GO:0006265">
    <property type="term" value="P:DNA topological change"/>
    <property type="evidence" value="ECO:0007669"/>
    <property type="project" value="InterPro"/>
</dbReference>
<organism evidence="3 4">
    <name type="scientific">Peribacillus simplex</name>
    <dbReference type="NCBI Taxonomy" id="1478"/>
    <lineage>
        <taxon>Bacteria</taxon>
        <taxon>Bacillati</taxon>
        <taxon>Bacillota</taxon>
        <taxon>Bacilli</taxon>
        <taxon>Bacillales</taxon>
        <taxon>Bacillaceae</taxon>
        <taxon>Peribacillus</taxon>
    </lineage>
</organism>
<proteinExistence type="inferred from homology"/>
<protein>
    <submittedName>
        <fullName evidence="3">Small, acid-soluble spore protein, alpha/beta type</fullName>
    </submittedName>
</protein>
<keyword evidence="2" id="KW-0238">DNA-binding</keyword>
<dbReference type="Pfam" id="PF00269">
    <property type="entry name" value="SASP"/>
    <property type="match status" value="1"/>
</dbReference>
<comment type="caution">
    <text evidence="3">The sequence shown here is derived from an EMBL/GenBank/DDBJ whole genome shotgun (WGS) entry which is preliminary data.</text>
</comment>
<accession>A0AAW7I557</accession>
<reference evidence="3" key="1">
    <citation type="submission" date="2023-06" db="EMBL/GenBank/DDBJ databases">
        <title>Comparative genomics of Bacillaceae isolates and their secondary metabolite potential.</title>
        <authorList>
            <person name="Song L."/>
            <person name="Nielsen L.J."/>
            <person name="Mohite O."/>
            <person name="Xu X."/>
            <person name="Weber T."/>
            <person name="Kovacs A.T."/>
        </authorList>
    </citation>
    <scope>NUCLEOTIDE SEQUENCE</scope>
    <source>
        <strain evidence="3">D8_B_37</strain>
    </source>
</reference>
<dbReference type="PROSITE" id="PS00304">
    <property type="entry name" value="SASP_1"/>
    <property type="match status" value="1"/>
</dbReference>
<comment type="similarity">
    <text evidence="1">Belongs to the alpha/beta-type SASP family.</text>
</comment>
<dbReference type="InterPro" id="IPR018126">
    <property type="entry name" value="SASP_alpha/beta-type_CS"/>
</dbReference>
<gene>
    <name evidence="3" type="ORF">QUF89_02555</name>
</gene>
<sequence>MGRKKGIMSNDLKEELAKELGFYDVVQKEGWGGIRARDAGNMVKLAIEKAQRQLVNKE</sequence>
<dbReference type="Gene3D" id="6.10.10.80">
    <property type="entry name" value="Small, acid-soluble spore protein, alpha/beta type-like"/>
    <property type="match status" value="1"/>
</dbReference>
<dbReference type="InterPro" id="IPR038300">
    <property type="entry name" value="SASP_sf_alpha/beta"/>
</dbReference>
<evidence type="ECO:0000256" key="1">
    <source>
        <dbReference type="ARBA" id="ARBA00005442"/>
    </source>
</evidence>
<dbReference type="RefSeq" id="WP_061440326.1">
    <property type="nucleotide sequence ID" value="NZ_CP011008.1"/>
</dbReference>
<dbReference type="AlphaFoldDB" id="A0AAW7I557"/>
<dbReference type="EMBL" id="JAUCEY010000008">
    <property type="protein sequence ID" value="MDM5451128.1"/>
    <property type="molecule type" value="Genomic_DNA"/>
</dbReference>
<dbReference type="KEGG" id="bsj:UP17_00265"/>
<dbReference type="Proteomes" id="UP001234602">
    <property type="component" value="Unassembled WGS sequence"/>
</dbReference>
<dbReference type="GO" id="GO:0003690">
    <property type="term" value="F:double-stranded DNA binding"/>
    <property type="evidence" value="ECO:0007669"/>
    <property type="project" value="InterPro"/>
</dbReference>
<evidence type="ECO:0000313" key="3">
    <source>
        <dbReference type="EMBL" id="MDM5451128.1"/>
    </source>
</evidence>